<evidence type="ECO:0000313" key="7">
    <source>
        <dbReference type="Proteomes" id="UP000060487"/>
    </source>
</evidence>
<feature type="transmembrane region" description="Helical" evidence="5">
    <location>
        <begin position="246"/>
        <end position="265"/>
    </location>
</feature>
<dbReference type="RefSeq" id="WP_085050682.1">
    <property type="nucleotide sequence ID" value="NZ_LNQR01000004.1"/>
</dbReference>
<dbReference type="PANTHER" id="PTHR43701:SF12">
    <property type="entry name" value="MEMBRANE TRANSPORTER PROTEIN YTNM-RELATED"/>
    <property type="match status" value="1"/>
</dbReference>
<keyword evidence="4 5" id="KW-0472">Membrane</keyword>
<feature type="transmembrane region" description="Helical" evidence="5">
    <location>
        <begin position="82"/>
        <end position="104"/>
    </location>
</feature>
<evidence type="ECO:0000256" key="5">
    <source>
        <dbReference type="RuleBase" id="RU363041"/>
    </source>
</evidence>
<keyword evidence="3 5" id="KW-1133">Transmembrane helix</keyword>
<comment type="subcellular location">
    <subcellularLocation>
        <location evidence="5">Cell membrane</location>
        <topology evidence="5">Multi-pass membrane protein</topology>
    </subcellularLocation>
    <subcellularLocation>
        <location evidence="1">Membrane</location>
        <topology evidence="1">Multi-pass membrane protein</topology>
    </subcellularLocation>
</comment>
<reference evidence="6 7" key="1">
    <citation type="submission" date="2015-11" db="EMBL/GenBank/DDBJ databases">
        <authorList>
            <person name="Lin W."/>
        </authorList>
    </citation>
    <scope>NUCLEOTIDE SEQUENCE [LARGE SCALE GENOMIC DNA]</scope>
    <source>
        <strain evidence="6 7">HCH-1</strain>
    </source>
</reference>
<evidence type="ECO:0000256" key="3">
    <source>
        <dbReference type="ARBA" id="ARBA00022989"/>
    </source>
</evidence>
<evidence type="ECO:0000256" key="2">
    <source>
        <dbReference type="ARBA" id="ARBA00022692"/>
    </source>
</evidence>
<proteinExistence type="inferred from homology"/>
<protein>
    <recommendedName>
        <fullName evidence="5">Probable membrane transporter protein</fullName>
    </recommendedName>
</protein>
<dbReference type="EMBL" id="LNQR01000004">
    <property type="protein sequence ID" value="KWT94607.1"/>
    <property type="molecule type" value="Genomic_DNA"/>
</dbReference>
<feature type="transmembrane region" description="Helical" evidence="5">
    <location>
        <begin position="277"/>
        <end position="299"/>
    </location>
</feature>
<keyword evidence="5" id="KW-1003">Cell membrane</keyword>
<keyword evidence="2 5" id="KW-0812">Transmembrane</keyword>
<evidence type="ECO:0000256" key="1">
    <source>
        <dbReference type="ARBA" id="ARBA00004141"/>
    </source>
</evidence>
<comment type="caution">
    <text evidence="6">The sequence shown here is derived from an EMBL/GenBank/DDBJ whole genome shotgun (WGS) entry which is preliminary data.</text>
</comment>
<accession>A0ABR5SKK7</accession>
<organism evidence="6 7">
    <name type="scientific">Candidatus Magnetominusculus xianensis</name>
    <dbReference type="NCBI Taxonomy" id="1748249"/>
    <lineage>
        <taxon>Bacteria</taxon>
        <taxon>Pseudomonadati</taxon>
        <taxon>Nitrospirota</taxon>
        <taxon>Nitrospiria</taxon>
        <taxon>Nitrospirales</taxon>
        <taxon>Nitrospiraceae</taxon>
        <taxon>Candidatus Magnetominusculus</taxon>
    </lineage>
</organism>
<feature type="transmembrane region" description="Helical" evidence="5">
    <location>
        <begin position="208"/>
        <end position="234"/>
    </location>
</feature>
<feature type="transmembrane region" description="Helical" evidence="5">
    <location>
        <begin position="116"/>
        <end position="134"/>
    </location>
</feature>
<comment type="similarity">
    <text evidence="5">Belongs to the 4-toluene sulfonate uptake permease (TSUP) (TC 2.A.102) family.</text>
</comment>
<name>A0ABR5SKK7_9BACT</name>
<dbReference type="Pfam" id="PF01925">
    <property type="entry name" value="TauE"/>
    <property type="match status" value="1"/>
</dbReference>
<evidence type="ECO:0000313" key="6">
    <source>
        <dbReference type="EMBL" id="KWT94607.1"/>
    </source>
</evidence>
<feature type="transmembrane region" description="Helical" evidence="5">
    <location>
        <begin position="175"/>
        <end position="196"/>
    </location>
</feature>
<dbReference type="InterPro" id="IPR002781">
    <property type="entry name" value="TM_pro_TauE-like"/>
</dbReference>
<feature type="transmembrane region" description="Helical" evidence="5">
    <location>
        <begin position="361"/>
        <end position="383"/>
    </location>
</feature>
<dbReference type="PANTHER" id="PTHR43701">
    <property type="entry name" value="MEMBRANE TRANSPORTER PROTEIN MJ0441-RELATED"/>
    <property type="match status" value="1"/>
</dbReference>
<feature type="transmembrane region" description="Helical" evidence="5">
    <location>
        <begin position="45"/>
        <end position="62"/>
    </location>
</feature>
<sequence length="399" mass="42715">MELYLPIAGVEIMAWQLVLLGLTVGVIGGFFGVGGAFMVTPALNVFGFPMAYAIGTDMAHIAGKSIVATMKHRKLGNVDLKLGLIMVVFTAIGIELGATLIMYLEKIGRVGPIVRITYMVLLFGLGAYMLQEYFKLNSKSKSQGGEIKDAGVSSLAKKMHSLQLWPMVHLKTSGITVSLWVIGGVAGFTGFLAGFLGVGGGFIRMPSLIYLIGCSTTVAVGTDLFEVMISGAYGAFTYAMKARVELVAAVVMLVGAAVGAQFGTTATKYVKGLIIRLYFSVTMLLAGVSVIFKHVAASYKNDYEPMLMKWVSSTTGLQAKVEIKDWIVLNKAAVKTWIATQSDAMQAAFALERSWNSYSGYLMLGSACALSLIIIVQMVQGIAMERKLAQESKAIGQEV</sequence>
<evidence type="ECO:0000256" key="4">
    <source>
        <dbReference type="ARBA" id="ARBA00023136"/>
    </source>
</evidence>
<keyword evidence="7" id="KW-1185">Reference proteome</keyword>
<dbReference type="InterPro" id="IPR051598">
    <property type="entry name" value="TSUP/Inactive_protease-like"/>
</dbReference>
<dbReference type="Proteomes" id="UP000060487">
    <property type="component" value="Unassembled WGS sequence"/>
</dbReference>
<gene>
    <name evidence="6" type="ORF">ASN18_0145</name>
</gene>
<feature type="transmembrane region" description="Helical" evidence="5">
    <location>
        <begin position="12"/>
        <end position="33"/>
    </location>
</feature>